<dbReference type="PANTHER" id="PTHR37172">
    <property type="entry name" value="TRANSMEMBRANE PROTEIN"/>
    <property type="match status" value="1"/>
</dbReference>
<sequence length="297" mass="33167">MGDEIGQSDHHDHRKVLIKSALVRVPLRIITITLLSLLLPLAFLLLARIACTRFLLSQLLKESEISSSPAFFSVFLHTNPAILYIIVSTVSIVTLVHTLTGKLTLLSESHYVWSPLTLRPRLFAAWIFLCTLQVCVGLGIEGTVALDADFSSFGTDRTLFSRVIFFLGLHETMLHWSRLVVKPVVDDTIFGVVSRNEKWVVRGAMAASFGSLWYWRLRDEVESLVVVAEAKGEMLMEVGMADFAGWWLYYLTVTIGMVKVVKGLMWVGMSLFCRRVGGISSDDPNTTTTLDIGEDKV</sequence>
<evidence type="ECO:0000256" key="1">
    <source>
        <dbReference type="SAM" id="Phobius"/>
    </source>
</evidence>
<feature type="transmembrane region" description="Helical" evidence="1">
    <location>
        <begin position="246"/>
        <end position="267"/>
    </location>
</feature>
<keyword evidence="1" id="KW-1133">Transmembrane helix</keyword>
<dbReference type="EMBL" id="JXTC01000272">
    <property type="protein sequence ID" value="PON72384.1"/>
    <property type="molecule type" value="Genomic_DNA"/>
</dbReference>
<protein>
    <submittedName>
        <fullName evidence="2">Transmembrane protein</fullName>
    </submittedName>
</protein>
<accession>A0A2P5DGE2</accession>
<gene>
    <name evidence="2" type="ORF">TorRG33x02_251820</name>
</gene>
<dbReference type="OrthoDB" id="1913803at2759"/>
<keyword evidence="1" id="KW-0472">Membrane</keyword>
<dbReference type="Proteomes" id="UP000237000">
    <property type="component" value="Unassembled WGS sequence"/>
</dbReference>
<name>A0A2P5DGE2_TREOI</name>
<evidence type="ECO:0000313" key="2">
    <source>
        <dbReference type="EMBL" id="PON72384.1"/>
    </source>
</evidence>
<dbReference type="AlphaFoldDB" id="A0A2P5DGE2"/>
<dbReference type="InParanoid" id="A0A2P5DGE2"/>
<dbReference type="PANTHER" id="PTHR37172:SF3">
    <property type="entry name" value="TRANSMEMBRANE PROTEIN"/>
    <property type="match status" value="1"/>
</dbReference>
<feature type="transmembrane region" description="Helical" evidence="1">
    <location>
        <begin position="29"/>
        <end position="50"/>
    </location>
</feature>
<feature type="transmembrane region" description="Helical" evidence="1">
    <location>
        <begin position="122"/>
        <end position="140"/>
    </location>
</feature>
<evidence type="ECO:0000313" key="3">
    <source>
        <dbReference type="Proteomes" id="UP000237000"/>
    </source>
</evidence>
<feature type="transmembrane region" description="Helical" evidence="1">
    <location>
        <begin position="81"/>
        <end position="101"/>
    </location>
</feature>
<keyword evidence="3" id="KW-1185">Reference proteome</keyword>
<dbReference type="FunCoup" id="A0A2P5DGE2">
    <property type="interactions" value="46"/>
</dbReference>
<proteinExistence type="predicted"/>
<comment type="caution">
    <text evidence="2">The sequence shown here is derived from an EMBL/GenBank/DDBJ whole genome shotgun (WGS) entry which is preliminary data.</text>
</comment>
<organism evidence="2 3">
    <name type="scientific">Trema orientale</name>
    <name type="common">Charcoal tree</name>
    <name type="synonym">Celtis orientalis</name>
    <dbReference type="NCBI Taxonomy" id="63057"/>
    <lineage>
        <taxon>Eukaryota</taxon>
        <taxon>Viridiplantae</taxon>
        <taxon>Streptophyta</taxon>
        <taxon>Embryophyta</taxon>
        <taxon>Tracheophyta</taxon>
        <taxon>Spermatophyta</taxon>
        <taxon>Magnoliopsida</taxon>
        <taxon>eudicotyledons</taxon>
        <taxon>Gunneridae</taxon>
        <taxon>Pentapetalae</taxon>
        <taxon>rosids</taxon>
        <taxon>fabids</taxon>
        <taxon>Rosales</taxon>
        <taxon>Cannabaceae</taxon>
        <taxon>Trema</taxon>
    </lineage>
</organism>
<reference evidence="3" key="1">
    <citation type="submission" date="2016-06" db="EMBL/GenBank/DDBJ databases">
        <title>Parallel loss of symbiosis genes in relatives of nitrogen-fixing non-legume Parasponia.</title>
        <authorList>
            <person name="Van Velzen R."/>
            <person name="Holmer R."/>
            <person name="Bu F."/>
            <person name="Rutten L."/>
            <person name="Van Zeijl A."/>
            <person name="Liu W."/>
            <person name="Santuari L."/>
            <person name="Cao Q."/>
            <person name="Sharma T."/>
            <person name="Shen D."/>
            <person name="Roswanjaya Y."/>
            <person name="Wardhani T."/>
            <person name="Kalhor M.S."/>
            <person name="Jansen J."/>
            <person name="Van den Hoogen J."/>
            <person name="Gungor B."/>
            <person name="Hartog M."/>
            <person name="Hontelez J."/>
            <person name="Verver J."/>
            <person name="Yang W.-C."/>
            <person name="Schijlen E."/>
            <person name="Repin R."/>
            <person name="Schilthuizen M."/>
            <person name="Schranz E."/>
            <person name="Heidstra R."/>
            <person name="Miyata K."/>
            <person name="Fedorova E."/>
            <person name="Kohlen W."/>
            <person name="Bisseling T."/>
            <person name="Smit S."/>
            <person name="Geurts R."/>
        </authorList>
    </citation>
    <scope>NUCLEOTIDE SEQUENCE [LARGE SCALE GENOMIC DNA]</scope>
    <source>
        <strain evidence="3">cv. RG33-2</strain>
    </source>
</reference>
<keyword evidence="1 2" id="KW-0812">Transmembrane</keyword>